<dbReference type="Proteomes" id="UP000283523">
    <property type="component" value="Unassembled WGS sequence"/>
</dbReference>
<dbReference type="RefSeq" id="WP_119668634.1">
    <property type="nucleotide sequence ID" value="NZ_QXED01000004.1"/>
</dbReference>
<comment type="caution">
    <text evidence="1">The sequence shown here is derived from an EMBL/GenBank/DDBJ whole genome shotgun (WGS) entry which is preliminary data.</text>
</comment>
<sequence length="178" mass="20042">MSHSKCIVSGHYRILLIVLLLSIGLFRVEPARAQLPEQWHGTWTGTMYIYRQKALVDSVPVRLTIAKASQPGVLTWKTEYQSATRPMTKDYTLRVSDASKGVFITDEGEGTLLMDYQFGNKLYSVFEVDGILLTATYELRGRELIFEVTSGKKLSNPTNGVSSYSVDNVQRVVYRKAP</sequence>
<name>A0A418M8N9_9BACT</name>
<reference evidence="1 2" key="1">
    <citation type="submission" date="2018-08" db="EMBL/GenBank/DDBJ databases">
        <title>Fibrisoma montanum sp. nov., isolated from Danxia mountain soil.</title>
        <authorList>
            <person name="Huang Y."/>
        </authorList>
    </citation>
    <scope>NUCLEOTIDE SEQUENCE [LARGE SCALE GENOMIC DNA]</scope>
    <source>
        <strain evidence="1 2">HYT19</strain>
    </source>
</reference>
<evidence type="ECO:0000313" key="2">
    <source>
        <dbReference type="Proteomes" id="UP000283523"/>
    </source>
</evidence>
<keyword evidence="2" id="KW-1185">Reference proteome</keyword>
<protein>
    <submittedName>
        <fullName evidence="1">Uncharacterized protein</fullName>
    </submittedName>
</protein>
<organism evidence="1 2">
    <name type="scientific">Fibrisoma montanum</name>
    <dbReference type="NCBI Taxonomy" id="2305895"/>
    <lineage>
        <taxon>Bacteria</taxon>
        <taxon>Pseudomonadati</taxon>
        <taxon>Bacteroidota</taxon>
        <taxon>Cytophagia</taxon>
        <taxon>Cytophagales</taxon>
        <taxon>Spirosomataceae</taxon>
        <taxon>Fibrisoma</taxon>
    </lineage>
</organism>
<accession>A0A418M8N9</accession>
<proteinExistence type="predicted"/>
<evidence type="ECO:0000313" key="1">
    <source>
        <dbReference type="EMBL" id="RIV22449.1"/>
    </source>
</evidence>
<gene>
    <name evidence="1" type="ORF">DYU11_15650</name>
</gene>
<dbReference type="OrthoDB" id="1448584at2"/>
<dbReference type="AlphaFoldDB" id="A0A418M8N9"/>
<dbReference type="EMBL" id="QXED01000004">
    <property type="protein sequence ID" value="RIV22449.1"/>
    <property type="molecule type" value="Genomic_DNA"/>
</dbReference>